<feature type="region of interest" description="Disordered" evidence="2">
    <location>
        <begin position="217"/>
        <end position="281"/>
    </location>
</feature>
<dbReference type="Proteomes" id="UP000836788">
    <property type="component" value="Chromosome 11"/>
</dbReference>
<protein>
    <submittedName>
        <fullName evidence="3">Uncharacterized protein</fullName>
    </submittedName>
</protein>
<sequence length="281" mass="32071">MPPRSLSLRSSPSVMGWSDDYSLSSASFDVNAKNNKVRLPLTKSVKFSECNETFEVTHLDDMTNKEVADTWYDAKEYSAIKAGYQYTIFLMEAGEKIPQDDPDNTTRGLEYRTQEGAWARYENKRDAYNAVLDEQDRQWKVDKDDEQRIRKIYLDHSTKCADAAVVRGVKDEREAIRLHAEERARLQAAVKRAAERRAKKLAEKKKLKKLLSESKSIADETKSVTSKKSKVSSETKMKSTVMPEKKEKKLKSALSSSSLGDRKMKGTTSLRKKLERAEAQQ</sequence>
<organism evidence="3">
    <name type="scientific">Phaeodactylum tricornutum</name>
    <name type="common">Diatom</name>
    <dbReference type="NCBI Taxonomy" id="2850"/>
    <lineage>
        <taxon>Eukaryota</taxon>
        <taxon>Sar</taxon>
        <taxon>Stramenopiles</taxon>
        <taxon>Ochrophyta</taxon>
        <taxon>Bacillariophyta</taxon>
        <taxon>Bacillariophyceae</taxon>
        <taxon>Bacillariophycidae</taxon>
        <taxon>Naviculales</taxon>
        <taxon>Phaeodactylaceae</taxon>
        <taxon>Phaeodactylum</taxon>
    </lineage>
</organism>
<dbReference type="AlphaFoldDB" id="A0A8J9X0W8"/>
<dbReference type="EMBL" id="OU594952">
    <property type="protein sequence ID" value="CAG9279193.1"/>
    <property type="molecule type" value="Genomic_DNA"/>
</dbReference>
<gene>
    <name evidence="3" type="ORF">PTTT1_LOCUS9308</name>
</gene>
<evidence type="ECO:0000313" key="3">
    <source>
        <dbReference type="EMBL" id="CAG9279193.1"/>
    </source>
</evidence>
<reference evidence="3" key="1">
    <citation type="submission" date="2022-02" db="EMBL/GenBank/DDBJ databases">
        <authorList>
            <person name="Giguere J D."/>
        </authorList>
    </citation>
    <scope>NUCLEOTIDE SEQUENCE</scope>
    <source>
        <strain evidence="3">CCAP 1055/1</strain>
    </source>
</reference>
<evidence type="ECO:0000256" key="1">
    <source>
        <dbReference type="SAM" id="Coils"/>
    </source>
</evidence>
<accession>A0A8J9X0W8</accession>
<name>A0A8J9X0W8_PHATR</name>
<keyword evidence="1" id="KW-0175">Coiled coil</keyword>
<proteinExistence type="predicted"/>
<evidence type="ECO:0000256" key="2">
    <source>
        <dbReference type="SAM" id="MobiDB-lite"/>
    </source>
</evidence>
<feature type="compositionally biased region" description="Basic and acidic residues" evidence="2">
    <location>
        <begin position="231"/>
        <end position="247"/>
    </location>
</feature>
<feature type="coiled-coil region" evidence="1">
    <location>
        <begin position="169"/>
        <end position="210"/>
    </location>
</feature>